<dbReference type="Proteomes" id="UP000437736">
    <property type="component" value="Unassembled WGS sequence"/>
</dbReference>
<dbReference type="CDD" id="cd05233">
    <property type="entry name" value="SDR_c"/>
    <property type="match status" value="1"/>
</dbReference>
<dbReference type="InterPro" id="IPR020904">
    <property type="entry name" value="Sc_DH/Rdtase_CS"/>
</dbReference>
<keyword evidence="3" id="KW-1185">Reference proteome</keyword>
<name>A0ABW9QZK9_9ACTN</name>
<dbReference type="Pfam" id="PF13561">
    <property type="entry name" value="adh_short_C2"/>
    <property type="match status" value="1"/>
</dbReference>
<dbReference type="InterPro" id="IPR036291">
    <property type="entry name" value="NAD(P)-bd_dom_sf"/>
</dbReference>
<gene>
    <name evidence="2" type="ORF">GHK86_20310</name>
</gene>
<dbReference type="InterPro" id="IPR050259">
    <property type="entry name" value="SDR"/>
</dbReference>
<reference evidence="2 3" key="1">
    <citation type="submission" date="2019-11" db="EMBL/GenBank/DDBJ databases">
        <title>Acidiferrimicrobium australis gen. nov., sp. nov., an acidophilic and obligately heterotrophic, member of the Actinobacteria that catalyses dissimilatory oxido- reduction of iron isolated from metal-rich acidic water in Chile.</title>
        <authorList>
            <person name="Gonzalez D."/>
            <person name="Huber K."/>
            <person name="Hedrich S."/>
            <person name="Rojas-Villalobos C."/>
            <person name="Quatrini R."/>
            <person name="Dinamarca M.A."/>
            <person name="Schwarz A."/>
            <person name="Canales C."/>
            <person name="Nancucheo I."/>
        </authorList>
    </citation>
    <scope>NUCLEOTIDE SEQUENCE [LARGE SCALE GENOMIC DNA]</scope>
    <source>
        <strain evidence="2 3">USS-CCA1</strain>
    </source>
</reference>
<dbReference type="Gene3D" id="3.40.50.720">
    <property type="entry name" value="NAD(P)-binding Rossmann-like Domain"/>
    <property type="match status" value="1"/>
</dbReference>
<evidence type="ECO:0000256" key="1">
    <source>
        <dbReference type="ARBA" id="ARBA00006484"/>
    </source>
</evidence>
<dbReference type="PRINTS" id="PR00081">
    <property type="entry name" value="GDHRDH"/>
</dbReference>
<protein>
    <submittedName>
        <fullName evidence="2">SDR family oxidoreductase</fullName>
    </submittedName>
</protein>
<accession>A0ABW9QZK9</accession>
<dbReference type="PANTHER" id="PTHR42879:SF2">
    <property type="entry name" value="3-OXOACYL-[ACYL-CARRIER-PROTEIN] REDUCTASE FABG"/>
    <property type="match status" value="1"/>
</dbReference>
<comment type="caution">
    <text evidence="2">The sequence shown here is derived from an EMBL/GenBank/DDBJ whole genome shotgun (WGS) entry which is preliminary data.</text>
</comment>
<dbReference type="PROSITE" id="PS00061">
    <property type="entry name" value="ADH_SHORT"/>
    <property type="match status" value="1"/>
</dbReference>
<dbReference type="InterPro" id="IPR002347">
    <property type="entry name" value="SDR_fam"/>
</dbReference>
<evidence type="ECO:0000313" key="2">
    <source>
        <dbReference type="EMBL" id="MST35060.1"/>
    </source>
</evidence>
<comment type="similarity">
    <text evidence="1">Belongs to the short-chain dehydrogenases/reductases (SDR) family.</text>
</comment>
<proteinExistence type="inferred from homology"/>
<dbReference type="PRINTS" id="PR00080">
    <property type="entry name" value="SDRFAMILY"/>
</dbReference>
<organism evidence="2 3">
    <name type="scientific">Acidiferrimicrobium australe</name>
    <dbReference type="NCBI Taxonomy" id="2664430"/>
    <lineage>
        <taxon>Bacteria</taxon>
        <taxon>Bacillati</taxon>
        <taxon>Actinomycetota</taxon>
        <taxon>Acidimicrobiia</taxon>
        <taxon>Acidimicrobiales</taxon>
        <taxon>Acidimicrobiaceae</taxon>
        <taxon>Acidiferrimicrobium</taxon>
    </lineage>
</organism>
<evidence type="ECO:0000313" key="3">
    <source>
        <dbReference type="Proteomes" id="UP000437736"/>
    </source>
</evidence>
<dbReference type="SUPFAM" id="SSF51735">
    <property type="entry name" value="NAD(P)-binding Rossmann-fold domains"/>
    <property type="match status" value="1"/>
</dbReference>
<sequence>MAERVALVTGASSGIGRAAVVELRRRGLAVLAVARRADRLERLAAETGAAFHVGSLDTAEGCAAAVDAAHRRLGPVSVLVNNAAIGSASDASILDLRREGWRAIMDLNLDAPFELARLCAPDMVEQRWGRVVMVSSTSATQGEPDSAAYCASKAALLGLARSIAIDLAPHGVTCNAVLPGWVRTEMADRSARREADATGRSVEDVWAARAASYPSGRVVSPEEVAATIGFLASELASGVSGEAVTVAGGALS</sequence>
<dbReference type="PANTHER" id="PTHR42879">
    <property type="entry name" value="3-OXOACYL-(ACYL-CARRIER-PROTEIN) REDUCTASE"/>
    <property type="match status" value="1"/>
</dbReference>
<dbReference type="EMBL" id="WJHE01001393">
    <property type="protein sequence ID" value="MST35060.1"/>
    <property type="molecule type" value="Genomic_DNA"/>
</dbReference>